<name>A0A6J4V3H3_9BACT</name>
<feature type="compositionally biased region" description="Basic and acidic residues" evidence="1">
    <location>
        <begin position="7"/>
        <end position="17"/>
    </location>
</feature>
<reference evidence="2" key="1">
    <citation type="submission" date="2020-02" db="EMBL/GenBank/DDBJ databases">
        <authorList>
            <person name="Meier V. D."/>
        </authorList>
    </citation>
    <scope>NUCLEOTIDE SEQUENCE</scope>
    <source>
        <strain evidence="2">AVDCRST_MAG19</strain>
    </source>
</reference>
<gene>
    <name evidence="2" type="ORF">AVDCRST_MAG19-2523</name>
</gene>
<evidence type="ECO:0000313" key="2">
    <source>
        <dbReference type="EMBL" id="CAA9568412.1"/>
    </source>
</evidence>
<organism evidence="2">
    <name type="scientific">uncultured Thermomicrobiales bacterium</name>
    <dbReference type="NCBI Taxonomy" id="1645740"/>
    <lineage>
        <taxon>Bacteria</taxon>
        <taxon>Pseudomonadati</taxon>
        <taxon>Thermomicrobiota</taxon>
        <taxon>Thermomicrobia</taxon>
        <taxon>Thermomicrobiales</taxon>
        <taxon>environmental samples</taxon>
    </lineage>
</organism>
<feature type="region of interest" description="Disordered" evidence="1">
    <location>
        <begin position="1"/>
        <end position="38"/>
    </location>
</feature>
<proteinExistence type="predicted"/>
<feature type="non-terminal residue" evidence="2">
    <location>
        <position position="1"/>
    </location>
</feature>
<dbReference type="AlphaFoldDB" id="A0A6J4V3H3"/>
<dbReference type="EMBL" id="CADCWL010000122">
    <property type="protein sequence ID" value="CAA9568412.1"/>
    <property type="molecule type" value="Genomic_DNA"/>
</dbReference>
<accession>A0A6J4V3H3</accession>
<feature type="non-terminal residue" evidence="2">
    <location>
        <position position="38"/>
    </location>
</feature>
<protein>
    <submittedName>
        <fullName evidence="2">Uncharacterized protein</fullName>
    </submittedName>
</protein>
<evidence type="ECO:0000256" key="1">
    <source>
        <dbReference type="SAM" id="MobiDB-lite"/>
    </source>
</evidence>
<sequence length="38" mass="4339">ARYLVAADDRRRPDRVAQRSGRIETAFTPGPHHQAPRL</sequence>